<evidence type="ECO:0000313" key="7">
    <source>
        <dbReference type="EMBL" id="CBY83722.2"/>
    </source>
</evidence>
<dbReference type="InterPro" id="IPR011990">
    <property type="entry name" value="TPR-like_helical_dom_sf"/>
</dbReference>
<evidence type="ECO:0000256" key="4">
    <source>
        <dbReference type="ARBA" id="ARBA00023251"/>
    </source>
</evidence>
<evidence type="ECO:0000256" key="3">
    <source>
        <dbReference type="ARBA" id="ARBA00023157"/>
    </source>
</evidence>
<dbReference type="PANTHER" id="PTHR11102">
    <property type="entry name" value="SEL-1-LIKE PROTEIN"/>
    <property type="match status" value="1"/>
</dbReference>
<proteinExistence type="predicted"/>
<dbReference type="InterPro" id="IPR050767">
    <property type="entry name" value="Sel1_AlgK"/>
</dbReference>
<feature type="chain" id="PRO_5012994406" description="beta-lactamase" evidence="6">
    <location>
        <begin position="16"/>
        <end position="205"/>
    </location>
</feature>
<keyword evidence="4" id="KW-0046">Antibiotic resistance</keyword>
<keyword evidence="3" id="KW-1015">Disulfide bond</keyword>
<keyword evidence="8" id="KW-1185">Reference proteome</keyword>
<dbReference type="PANTHER" id="PTHR11102:SF160">
    <property type="entry name" value="ERAD-ASSOCIATED E3 UBIQUITIN-PROTEIN LIGASE COMPONENT HRD3"/>
    <property type="match status" value="1"/>
</dbReference>
<gene>
    <name evidence="7" type="ordered locus">Hfelis_16380</name>
</gene>
<keyword evidence="6" id="KW-0732">Signal</keyword>
<dbReference type="HOGENOM" id="CLU_000288_36_7_7"/>
<dbReference type="RefSeq" id="WP_013470042.1">
    <property type="nucleotide sequence ID" value="NC_014810.2"/>
</dbReference>
<name>E7ABL7_HELFC</name>
<dbReference type="SMART" id="SM00671">
    <property type="entry name" value="SEL1"/>
    <property type="match status" value="5"/>
</dbReference>
<dbReference type="GO" id="GO:0008800">
    <property type="term" value="F:beta-lactamase activity"/>
    <property type="evidence" value="ECO:0007669"/>
    <property type="project" value="UniProtKB-EC"/>
</dbReference>
<feature type="signal peptide" evidence="6">
    <location>
        <begin position="1"/>
        <end position="15"/>
    </location>
</feature>
<dbReference type="eggNOG" id="COG0790">
    <property type="taxonomic scope" value="Bacteria"/>
</dbReference>
<dbReference type="OrthoDB" id="5315903at2"/>
<comment type="catalytic activity">
    <reaction evidence="1">
        <text>a beta-lactam + H2O = a substituted beta-amino acid</text>
        <dbReference type="Rhea" id="RHEA:20401"/>
        <dbReference type="ChEBI" id="CHEBI:15377"/>
        <dbReference type="ChEBI" id="CHEBI:35627"/>
        <dbReference type="ChEBI" id="CHEBI:140347"/>
        <dbReference type="EC" id="3.5.2.6"/>
    </reaction>
</comment>
<dbReference type="Gene3D" id="1.25.40.10">
    <property type="entry name" value="Tetratricopeptide repeat domain"/>
    <property type="match status" value="2"/>
</dbReference>
<sequence length="205" mass="23152">MIVAGLNRVSKVVLAACVFCSVGLLQAKTERVQARQYFDVGMKAYAKKQYKKAIGYFRKAATLGNAQAYAYLSGMYNLGQGVPKDWDKAEEYEQMLYSVAYREYAGRFKGNNQDLGTAEEAFKRGDYQQALKYYQKAADKGSVRAYNSLAFMYKNGQGVPQDYQQALKYYQKAADKGSVRAYNSLAFMYKNGQGVPQDYQQARSQ</sequence>
<evidence type="ECO:0000256" key="6">
    <source>
        <dbReference type="SAM" id="SignalP"/>
    </source>
</evidence>
<dbReference type="InterPro" id="IPR019734">
    <property type="entry name" value="TPR_rpt"/>
</dbReference>
<dbReference type="Pfam" id="PF08238">
    <property type="entry name" value="Sel1"/>
    <property type="match status" value="5"/>
</dbReference>
<dbReference type="InterPro" id="IPR006597">
    <property type="entry name" value="Sel1-like"/>
</dbReference>
<reference evidence="7 8" key="1">
    <citation type="journal article" date="2011" name="Genome Biol. Evol.">
        <title>Comparative whole genome sequence analysis of the carcinogenic bacterial model pathogen Helicobacter felis.</title>
        <authorList>
            <person name="Arnold I.C."/>
            <person name="Zigova Z."/>
            <person name="Holden M."/>
            <person name="Lawley T.D."/>
            <person name="Rad R."/>
            <person name="Dougan G."/>
            <person name="Falkow S."/>
            <person name="Bentley S.D."/>
            <person name="Muller A."/>
        </authorList>
    </citation>
    <scope>NUCLEOTIDE SEQUENCE [LARGE SCALE GENOMIC DNA]</scope>
    <source>
        <strain evidence="8">ATCC 49179 / CCUG 28539 / NCTC 12436 / CS1</strain>
    </source>
</reference>
<dbReference type="SUPFAM" id="SSF81901">
    <property type="entry name" value="HCP-like"/>
    <property type="match status" value="1"/>
</dbReference>
<keyword evidence="5" id="KW-0802">TPR repeat</keyword>
<evidence type="ECO:0000256" key="2">
    <source>
        <dbReference type="ARBA" id="ARBA00012865"/>
    </source>
</evidence>
<dbReference type="PROSITE" id="PS50005">
    <property type="entry name" value="TPR"/>
    <property type="match status" value="1"/>
</dbReference>
<feature type="repeat" description="TPR" evidence="5">
    <location>
        <begin position="34"/>
        <end position="67"/>
    </location>
</feature>
<dbReference type="AlphaFoldDB" id="E7ABL7"/>
<dbReference type="GO" id="GO:0046677">
    <property type="term" value="P:response to antibiotic"/>
    <property type="evidence" value="ECO:0007669"/>
    <property type="project" value="UniProtKB-KW"/>
</dbReference>
<accession>E7ABL7</accession>
<dbReference type="Proteomes" id="UP000007934">
    <property type="component" value="Chromosome"/>
</dbReference>
<evidence type="ECO:0000256" key="1">
    <source>
        <dbReference type="ARBA" id="ARBA00001526"/>
    </source>
</evidence>
<evidence type="ECO:0000256" key="5">
    <source>
        <dbReference type="PROSITE-ProRule" id="PRU00339"/>
    </source>
</evidence>
<protein>
    <recommendedName>
        <fullName evidence="2">beta-lactamase</fullName>
        <ecNumber evidence="2">3.5.2.6</ecNumber>
    </recommendedName>
</protein>
<evidence type="ECO:0000313" key="8">
    <source>
        <dbReference type="Proteomes" id="UP000007934"/>
    </source>
</evidence>
<organism evidence="7 8">
    <name type="scientific">Helicobacter felis (strain ATCC 49179 / CCUG 28539 / NCTC 12436 / CS1)</name>
    <dbReference type="NCBI Taxonomy" id="936155"/>
    <lineage>
        <taxon>Bacteria</taxon>
        <taxon>Pseudomonadati</taxon>
        <taxon>Campylobacterota</taxon>
        <taxon>Epsilonproteobacteria</taxon>
        <taxon>Campylobacterales</taxon>
        <taxon>Helicobacteraceae</taxon>
        <taxon>Helicobacter</taxon>
    </lineage>
</organism>
<dbReference type="EC" id="3.5.2.6" evidence="2"/>
<dbReference type="EMBL" id="FQ670179">
    <property type="protein sequence ID" value="CBY83722.2"/>
    <property type="molecule type" value="Genomic_DNA"/>
</dbReference>
<dbReference type="GeneID" id="36134629"/>
<dbReference type="KEGG" id="hfe:HFELIS_16380"/>